<gene>
    <name evidence="8" type="ORF">ACFQ5G_34270</name>
</gene>
<evidence type="ECO:0000256" key="5">
    <source>
        <dbReference type="ARBA" id="ARBA00023016"/>
    </source>
</evidence>
<dbReference type="Pfam" id="PF00012">
    <property type="entry name" value="HSP70"/>
    <property type="match status" value="2"/>
</dbReference>
<protein>
    <submittedName>
        <fullName evidence="8">Hsp70 family protein</fullName>
    </submittedName>
</protein>
<accession>A0ABW4AJU0</accession>
<comment type="similarity">
    <text evidence="1 7">Belongs to the heat shock protein 70 family.</text>
</comment>
<dbReference type="Gene3D" id="2.60.34.10">
    <property type="entry name" value="Substrate Binding Domain Of DNAk, Chain A, domain 1"/>
    <property type="match status" value="1"/>
</dbReference>
<evidence type="ECO:0000256" key="4">
    <source>
        <dbReference type="ARBA" id="ARBA00022840"/>
    </source>
</evidence>
<dbReference type="Gene3D" id="3.30.420.40">
    <property type="match status" value="2"/>
</dbReference>
<dbReference type="CDD" id="cd24029">
    <property type="entry name" value="ASKHA_NBD_HSP70_DnaK_HscA_HscC"/>
    <property type="match status" value="1"/>
</dbReference>
<evidence type="ECO:0000256" key="7">
    <source>
        <dbReference type="RuleBase" id="RU003322"/>
    </source>
</evidence>
<evidence type="ECO:0000256" key="3">
    <source>
        <dbReference type="ARBA" id="ARBA00022741"/>
    </source>
</evidence>
<evidence type="ECO:0000313" key="9">
    <source>
        <dbReference type="Proteomes" id="UP001597183"/>
    </source>
</evidence>
<keyword evidence="4 7" id="KW-0067">ATP-binding</keyword>
<sequence length="535" mass="57227">MATFGIDLGTTYSCVASIDDTGRPAIIKNAVGEDTTPSVVYFESDDNVVVGKDAKANAKLNPDLVVSLIKRQMGQTFEITAHGQTHSPESISALILRELARAAAENSGEQVKDVVITVPAYFGVAERDATRKAGAIAGLNVLSIVDEPVAAALHYDAVSGGGTRTLFVYDLGGGTFDTTVIKVSPEEIQVICTDGDHHLGGADWDDRLAEYLLEAFLAEHPGSEAADDEEFLQELAVGAEDIKKQLSSMQTRRFNARFAGDVSKIEVTRERFEELTSELLKRTFVITERTLATAREKGVTSFDEVLLVGGSSRMPAVTAGLEALGLKPRMHDPDLAVAKGAAQYALIESIKVQLPADGSPAPDAAVQDVANQLGVTTEKVRALAGKKVATVVPRAFGVKVVDIDDRGNEEFRIVHVLRANTPLPARTDAMRFGTAYDRQVAISVEIWEQSGSVESDVVADNQHIGDGQISGLPQLSKGSPIDISFEMETDGLLRVHAVELTTGKDLKIELEIKAGLSDDQVDEARSAVARYSVSA</sequence>
<keyword evidence="9" id="KW-1185">Reference proteome</keyword>
<dbReference type="PRINTS" id="PR00301">
    <property type="entry name" value="HEATSHOCK70"/>
</dbReference>
<comment type="caution">
    <text evidence="8">The sequence shown here is derived from an EMBL/GenBank/DDBJ whole genome shotgun (WGS) entry which is preliminary data.</text>
</comment>
<dbReference type="Proteomes" id="UP001597183">
    <property type="component" value="Unassembled WGS sequence"/>
</dbReference>
<keyword evidence="2" id="KW-0597">Phosphoprotein</keyword>
<evidence type="ECO:0000256" key="6">
    <source>
        <dbReference type="ARBA" id="ARBA00023186"/>
    </source>
</evidence>
<dbReference type="InterPro" id="IPR043129">
    <property type="entry name" value="ATPase_NBD"/>
</dbReference>
<keyword evidence="3 7" id="KW-0547">Nucleotide-binding</keyword>
<proteinExistence type="inferred from homology"/>
<dbReference type="InterPro" id="IPR013126">
    <property type="entry name" value="Hsp_70_fam"/>
</dbReference>
<dbReference type="PROSITE" id="PS00297">
    <property type="entry name" value="HSP70_1"/>
    <property type="match status" value="1"/>
</dbReference>
<reference evidence="9" key="1">
    <citation type="journal article" date="2019" name="Int. J. Syst. Evol. Microbiol.">
        <title>The Global Catalogue of Microorganisms (GCM) 10K type strain sequencing project: providing services to taxonomists for standard genome sequencing and annotation.</title>
        <authorList>
            <consortium name="The Broad Institute Genomics Platform"/>
            <consortium name="The Broad Institute Genome Sequencing Center for Infectious Disease"/>
            <person name="Wu L."/>
            <person name="Ma J."/>
        </authorList>
    </citation>
    <scope>NUCLEOTIDE SEQUENCE [LARGE SCALE GENOMIC DNA]</scope>
    <source>
        <strain evidence="9">CCM 7526</strain>
    </source>
</reference>
<dbReference type="SUPFAM" id="SSF100920">
    <property type="entry name" value="Heat shock protein 70kD (HSP70), peptide-binding domain"/>
    <property type="match status" value="1"/>
</dbReference>
<dbReference type="PANTHER" id="PTHR19375">
    <property type="entry name" value="HEAT SHOCK PROTEIN 70KDA"/>
    <property type="match status" value="1"/>
</dbReference>
<evidence type="ECO:0000256" key="2">
    <source>
        <dbReference type="ARBA" id="ARBA00022553"/>
    </source>
</evidence>
<organism evidence="8 9">
    <name type="scientific">Actinoplanes sichuanensis</name>
    <dbReference type="NCBI Taxonomy" id="512349"/>
    <lineage>
        <taxon>Bacteria</taxon>
        <taxon>Bacillati</taxon>
        <taxon>Actinomycetota</taxon>
        <taxon>Actinomycetes</taxon>
        <taxon>Micromonosporales</taxon>
        <taxon>Micromonosporaceae</taxon>
        <taxon>Actinoplanes</taxon>
    </lineage>
</organism>
<dbReference type="PROSITE" id="PS00329">
    <property type="entry name" value="HSP70_2"/>
    <property type="match status" value="1"/>
</dbReference>
<evidence type="ECO:0000256" key="1">
    <source>
        <dbReference type="ARBA" id="ARBA00007381"/>
    </source>
</evidence>
<dbReference type="Gene3D" id="3.90.640.10">
    <property type="entry name" value="Actin, Chain A, domain 4"/>
    <property type="match status" value="1"/>
</dbReference>
<evidence type="ECO:0000313" key="8">
    <source>
        <dbReference type="EMBL" id="MFD1370427.1"/>
    </source>
</evidence>
<dbReference type="InterPro" id="IPR029047">
    <property type="entry name" value="HSP70_peptide-bd_sf"/>
</dbReference>
<dbReference type="EMBL" id="JBHTMK010000044">
    <property type="protein sequence ID" value="MFD1370427.1"/>
    <property type="molecule type" value="Genomic_DNA"/>
</dbReference>
<dbReference type="SUPFAM" id="SSF53067">
    <property type="entry name" value="Actin-like ATPase domain"/>
    <property type="match status" value="2"/>
</dbReference>
<name>A0ABW4AJU0_9ACTN</name>
<dbReference type="RefSeq" id="WP_317793800.1">
    <property type="nucleotide sequence ID" value="NZ_AP028461.1"/>
</dbReference>
<dbReference type="InterPro" id="IPR018181">
    <property type="entry name" value="Heat_shock_70_CS"/>
</dbReference>
<keyword evidence="6" id="KW-0143">Chaperone</keyword>
<keyword evidence="5" id="KW-0346">Stress response</keyword>